<evidence type="ECO:0000313" key="1">
    <source>
        <dbReference type="EMBL" id="CAB0006595.1"/>
    </source>
</evidence>
<sequence>MLRSVVYLKKDFLLALIANASLRWPAVRIQFAAWLASSIRTDLPSKAVAAGEAHFQTDALITPLAFGAIVVFRARSRTLSLSASLPGRAIGSHIAGCRDPDAALFRHWIANETVRTGADSSVVFDPANCIGPASFLGTWVWKRRTDT</sequence>
<organism evidence="1 2">
    <name type="scientific">Nesidiocoris tenuis</name>
    <dbReference type="NCBI Taxonomy" id="355587"/>
    <lineage>
        <taxon>Eukaryota</taxon>
        <taxon>Metazoa</taxon>
        <taxon>Ecdysozoa</taxon>
        <taxon>Arthropoda</taxon>
        <taxon>Hexapoda</taxon>
        <taxon>Insecta</taxon>
        <taxon>Pterygota</taxon>
        <taxon>Neoptera</taxon>
        <taxon>Paraneoptera</taxon>
        <taxon>Hemiptera</taxon>
        <taxon>Heteroptera</taxon>
        <taxon>Panheteroptera</taxon>
        <taxon>Cimicomorpha</taxon>
        <taxon>Miridae</taxon>
        <taxon>Dicyphina</taxon>
        <taxon>Nesidiocoris</taxon>
    </lineage>
</organism>
<protein>
    <submittedName>
        <fullName evidence="1">Uncharacterized protein</fullName>
    </submittedName>
</protein>
<keyword evidence="2" id="KW-1185">Reference proteome</keyword>
<accession>A0A6H5GUC9</accession>
<dbReference type="AlphaFoldDB" id="A0A6H5GUC9"/>
<dbReference type="EMBL" id="CADCXU010017935">
    <property type="protein sequence ID" value="CAB0006595.1"/>
    <property type="molecule type" value="Genomic_DNA"/>
</dbReference>
<evidence type="ECO:0000313" key="2">
    <source>
        <dbReference type="Proteomes" id="UP000479000"/>
    </source>
</evidence>
<gene>
    <name evidence="1" type="ORF">NTEN_LOCUS12072</name>
</gene>
<name>A0A6H5GUC9_9HEMI</name>
<dbReference type="Proteomes" id="UP000479000">
    <property type="component" value="Unassembled WGS sequence"/>
</dbReference>
<proteinExistence type="predicted"/>
<reference evidence="1 2" key="1">
    <citation type="submission" date="2020-02" db="EMBL/GenBank/DDBJ databases">
        <authorList>
            <person name="Ferguson B K."/>
        </authorList>
    </citation>
    <scope>NUCLEOTIDE SEQUENCE [LARGE SCALE GENOMIC DNA]</scope>
</reference>